<evidence type="ECO:0000313" key="2">
    <source>
        <dbReference type="EMBL" id="GIY39351.1"/>
    </source>
</evidence>
<organism evidence="2 3">
    <name type="scientific">Caerostris extrusa</name>
    <name type="common">Bark spider</name>
    <name type="synonym">Caerostris bankana</name>
    <dbReference type="NCBI Taxonomy" id="172846"/>
    <lineage>
        <taxon>Eukaryota</taxon>
        <taxon>Metazoa</taxon>
        <taxon>Ecdysozoa</taxon>
        <taxon>Arthropoda</taxon>
        <taxon>Chelicerata</taxon>
        <taxon>Arachnida</taxon>
        <taxon>Araneae</taxon>
        <taxon>Araneomorphae</taxon>
        <taxon>Entelegynae</taxon>
        <taxon>Araneoidea</taxon>
        <taxon>Araneidae</taxon>
        <taxon>Caerostris</taxon>
    </lineage>
</organism>
<feature type="region of interest" description="Disordered" evidence="1">
    <location>
        <begin position="50"/>
        <end position="74"/>
    </location>
</feature>
<evidence type="ECO:0000313" key="3">
    <source>
        <dbReference type="Proteomes" id="UP001054945"/>
    </source>
</evidence>
<keyword evidence="3" id="KW-1185">Reference proteome</keyword>
<dbReference type="Proteomes" id="UP001054945">
    <property type="component" value="Unassembled WGS sequence"/>
</dbReference>
<accession>A0AAV4T1N0</accession>
<evidence type="ECO:0000256" key="1">
    <source>
        <dbReference type="SAM" id="MobiDB-lite"/>
    </source>
</evidence>
<dbReference type="EMBL" id="BPLR01010451">
    <property type="protein sequence ID" value="GIY39351.1"/>
    <property type="molecule type" value="Genomic_DNA"/>
</dbReference>
<sequence>MQGSRSLLNTLGNVRNSGNSHLPLAGHAFPLGGRDEPEDPRLEEIVYRQERDAEPQAHVTADEAQYADGLWERK</sequence>
<dbReference type="AlphaFoldDB" id="A0AAV4T1N0"/>
<gene>
    <name evidence="2" type="ORF">CEXT_220431</name>
</gene>
<protein>
    <submittedName>
        <fullName evidence="2">Uncharacterized protein</fullName>
    </submittedName>
</protein>
<reference evidence="2 3" key="1">
    <citation type="submission" date="2021-06" db="EMBL/GenBank/DDBJ databases">
        <title>Caerostris extrusa draft genome.</title>
        <authorList>
            <person name="Kono N."/>
            <person name="Arakawa K."/>
        </authorList>
    </citation>
    <scope>NUCLEOTIDE SEQUENCE [LARGE SCALE GENOMIC DNA]</scope>
</reference>
<name>A0AAV4T1N0_CAEEX</name>
<comment type="caution">
    <text evidence="2">The sequence shown here is derived from an EMBL/GenBank/DDBJ whole genome shotgun (WGS) entry which is preliminary data.</text>
</comment>
<proteinExistence type="predicted"/>